<feature type="transmembrane region" description="Helical" evidence="6">
    <location>
        <begin position="177"/>
        <end position="197"/>
    </location>
</feature>
<feature type="transmembrane region" description="Helical" evidence="6">
    <location>
        <begin position="68"/>
        <end position="89"/>
    </location>
</feature>
<comment type="caution">
    <text evidence="7">The sequence shown here is derived from an EMBL/GenBank/DDBJ whole genome shotgun (WGS) entry which is preliminary data.</text>
</comment>
<accession>A0ABX0RG24</accession>
<dbReference type="PANTHER" id="PTHR31632">
    <property type="entry name" value="IRON TRANSPORTER FTH1"/>
    <property type="match status" value="1"/>
</dbReference>
<gene>
    <name evidence="7" type="ORF">F3J40_19250</name>
</gene>
<sequence>MLATFVIALREGLEAALIVGIIAAFLRKNGKSLTAMWAGVLLAVVLSVLVGVGLSLTERALPQASQEAMEATIGLVAVFFVTGMVMWMNNHAHEIKRQLESEAAAAIGQSSALALASMAFLAVLKEGFETSVFLLATFSVAQSAVWAAAGAVLGLILAVAIGWGIYIGGVKLNLGRFFRYTGMFLILVAAGLIISALRSGHEAGWLNIGQDRVFNLSWFMPPGSVRSALMTGVLGIPTDPRVLELSGWGIYVLLVAVLVYWPRQYRPQPVRITQMLLGSSAILAVAALALLSFYPQAQLGLPVNAPLQGGGQAILQAQDEGGYQLHVSADNQAPVDYTLSSADQKMGREQGVDLQEWNLTQQAAVDSLPTMLTLDQVLALYGHRIPVGLSPAQHPGPYNVTWRADCAVEAAVTGNALYNASAHATILMTLSGSGLLSPRTFTVRSAMPEIGCNWQLDPRWQQQVSDALQHLRQAQVRHTFWANQLPLLLGLMAIISLILALRRLSASRRASAVSVAGSRSTLPENK</sequence>
<organism evidence="7 8">
    <name type="scientific">Candidatus Pantoea multigeneris</name>
    <dbReference type="NCBI Taxonomy" id="2608357"/>
    <lineage>
        <taxon>Bacteria</taxon>
        <taxon>Pseudomonadati</taxon>
        <taxon>Pseudomonadota</taxon>
        <taxon>Gammaproteobacteria</taxon>
        <taxon>Enterobacterales</taxon>
        <taxon>Erwiniaceae</taxon>
        <taxon>Pantoea</taxon>
    </lineage>
</organism>
<evidence type="ECO:0000256" key="3">
    <source>
        <dbReference type="ARBA" id="ARBA00022692"/>
    </source>
</evidence>
<feature type="transmembrane region" description="Helical" evidence="6">
    <location>
        <begin position="144"/>
        <end position="165"/>
    </location>
</feature>
<keyword evidence="5 6" id="KW-0472">Membrane</keyword>
<feature type="transmembrane region" description="Helical" evidence="6">
    <location>
        <begin position="275"/>
        <end position="294"/>
    </location>
</feature>
<keyword evidence="4 6" id="KW-1133">Transmembrane helix</keyword>
<protein>
    <submittedName>
        <fullName evidence="7">Iron permease</fullName>
    </submittedName>
</protein>
<evidence type="ECO:0000256" key="4">
    <source>
        <dbReference type="ARBA" id="ARBA00022989"/>
    </source>
</evidence>
<keyword evidence="3 6" id="KW-0812">Transmembrane</keyword>
<dbReference type="Proteomes" id="UP001515683">
    <property type="component" value="Unassembled WGS sequence"/>
</dbReference>
<comment type="subcellular location">
    <subcellularLocation>
        <location evidence="1">Membrane</location>
        <topology evidence="1">Multi-pass membrane protein</topology>
    </subcellularLocation>
</comment>
<reference evidence="7 8" key="1">
    <citation type="journal article" date="2019" name="bioRxiv">
        <title>Bacteria contribute to plant secondary compound degradation in a generalist herbivore system.</title>
        <authorList>
            <person name="Francoeur C.B."/>
            <person name="Khadempour L."/>
            <person name="Moreira-Soto R.D."/>
            <person name="Gotting K."/>
            <person name="Book A.J."/>
            <person name="Pinto-Tomas A.A."/>
            <person name="Keefover-Ring K."/>
            <person name="Currie C.R."/>
        </authorList>
    </citation>
    <scope>NUCLEOTIDE SEQUENCE [LARGE SCALE GENOMIC DNA]</scope>
    <source>
        <strain evidence="7">Acro-835</strain>
    </source>
</reference>
<feature type="transmembrane region" description="Helical" evidence="6">
    <location>
        <begin position="245"/>
        <end position="263"/>
    </location>
</feature>
<dbReference type="PANTHER" id="PTHR31632:SF2">
    <property type="entry name" value="PLASMA MEMBRANE IRON PERMEASE"/>
    <property type="match status" value="1"/>
</dbReference>
<proteinExistence type="inferred from homology"/>
<feature type="transmembrane region" description="Helical" evidence="6">
    <location>
        <begin position="101"/>
        <end position="124"/>
    </location>
</feature>
<evidence type="ECO:0000256" key="2">
    <source>
        <dbReference type="ARBA" id="ARBA00008333"/>
    </source>
</evidence>
<feature type="transmembrane region" description="Helical" evidence="6">
    <location>
        <begin position="480"/>
        <end position="501"/>
    </location>
</feature>
<comment type="similarity">
    <text evidence="2">Belongs to the oxidase-dependent Fe transporter (OFeT) (TC 9.A.10.1) family.</text>
</comment>
<dbReference type="RefSeq" id="WP_167017184.1">
    <property type="nucleotide sequence ID" value="NZ_VWXF01000009.1"/>
</dbReference>
<evidence type="ECO:0000313" key="8">
    <source>
        <dbReference type="Proteomes" id="UP001515683"/>
    </source>
</evidence>
<dbReference type="InterPro" id="IPR004923">
    <property type="entry name" value="FTR1/Fip1/EfeU"/>
</dbReference>
<evidence type="ECO:0000256" key="6">
    <source>
        <dbReference type="SAM" id="Phobius"/>
    </source>
</evidence>
<feature type="transmembrane region" description="Helical" evidence="6">
    <location>
        <begin position="6"/>
        <end position="26"/>
    </location>
</feature>
<keyword evidence="8" id="KW-1185">Reference proteome</keyword>
<dbReference type="NCBIfam" id="NF041756">
    <property type="entry name" value="EfeU"/>
    <property type="match status" value="1"/>
</dbReference>
<evidence type="ECO:0000256" key="5">
    <source>
        <dbReference type="ARBA" id="ARBA00023136"/>
    </source>
</evidence>
<evidence type="ECO:0000313" key="7">
    <source>
        <dbReference type="EMBL" id="NIF23719.1"/>
    </source>
</evidence>
<feature type="transmembrane region" description="Helical" evidence="6">
    <location>
        <begin position="33"/>
        <end position="56"/>
    </location>
</feature>
<dbReference type="Pfam" id="PF03239">
    <property type="entry name" value="FTR1"/>
    <property type="match status" value="1"/>
</dbReference>
<evidence type="ECO:0000256" key="1">
    <source>
        <dbReference type="ARBA" id="ARBA00004141"/>
    </source>
</evidence>
<dbReference type="EMBL" id="VWXF01000009">
    <property type="protein sequence ID" value="NIF23719.1"/>
    <property type="molecule type" value="Genomic_DNA"/>
</dbReference>
<name>A0ABX0RG24_9GAMM</name>